<accession>A0A066W0A8</accession>
<comment type="caution">
    <text evidence="2">The sequence shown here is derived from an EMBL/GenBank/DDBJ whole genome shotgun (WGS) entry which is preliminary data.</text>
</comment>
<dbReference type="RefSeq" id="XP_013242773.1">
    <property type="nucleotide sequence ID" value="XM_013387319.1"/>
</dbReference>
<dbReference type="InParanoid" id="A0A066W0A8"/>
<feature type="compositionally biased region" description="Polar residues" evidence="1">
    <location>
        <begin position="69"/>
        <end position="79"/>
    </location>
</feature>
<organism evidence="2 3">
    <name type="scientific">Tilletiaria anomala (strain ATCC 24038 / CBS 436.72 / UBC 951)</name>
    <dbReference type="NCBI Taxonomy" id="1037660"/>
    <lineage>
        <taxon>Eukaryota</taxon>
        <taxon>Fungi</taxon>
        <taxon>Dikarya</taxon>
        <taxon>Basidiomycota</taxon>
        <taxon>Ustilaginomycotina</taxon>
        <taxon>Exobasidiomycetes</taxon>
        <taxon>Georgefischeriales</taxon>
        <taxon>Tilletiariaceae</taxon>
        <taxon>Tilletiaria</taxon>
    </lineage>
</organism>
<gene>
    <name evidence="2" type="ORF">K437DRAFT_274544</name>
</gene>
<sequence length="92" mass="10356">SDHCVRCYPQLEKLSEQPERRVRGIRQLLKAQSRPYAPFRRKREPTLIDQFHAAASRRREAYVSPPARKTSSSSKQPATPASALPSLLISGA</sequence>
<evidence type="ECO:0000313" key="2">
    <source>
        <dbReference type="EMBL" id="KDN44499.1"/>
    </source>
</evidence>
<dbReference type="AlphaFoldDB" id="A0A066W0A8"/>
<proteinExistence type="predicted"/>
<name>A0A066W0A8_TILAU</name>
<evidence type="ECO:0000256" key="1">
    <source>
        <dbReference type="SAM" id="MobiDB-lite"/>
    </source>
</evidence>
<feature type="region of interest" description="Disordered" evidence="1">
    <location>
        <begin position="55"/>
        <end position="92"/>
    </location>
</feature>
<feature type="non-terminal residue" evidence="2">
    <location>
        <position position="1"/>
    </location>
</feature>
<dbReference type="Proteomes" id="UP000027361">
    <property type="component" value="Unassembled WGS sequence"/>
</dbReference>
<dbReference type="HOGENOM" id="CLU_2419189_0_0_1"/>
<keyword evidence="3" id="KW-1185">Reference proteome</keyword>
<dbReference type="EMBL" id="JMSN01000051">
    <property type="protein sequence ID" value="KDN44499.1"/>
    <property type="molecule type" value="Genomic_DNA"/>
</dbReference>
<evidence type="ECO:0000313" key="3">
    <source>
        <dbReference type="Proteomes" id="UP000027361"/>
    </source>
</evidence>
<dbReference type="GeneID" id="25266547"/>
<reference evidence="2 3" key="1">
    <citation type="submission" date="2014-05" db="EMBL/GenBank/DDBJ databases">
        <title>Draft genome sequence of a rare smut relative, Tilletiaria anomala UBC 951.</title>
        <authorList>
            <consortium name="DOE Joint Genome Institute"/>
            <person name="Toome M."/>
            <person name="Kuo A."/>
            <person name="Henrissat B."/>
            <person name="Lipzen A."/>
            <person name="Tritt A."/>
            <person name="Yoshinaga Y."/>
            <person name="Zane M."/>
            <person name="Barry K."/>
            <person name="Grigoriev I.V."/>
            <person name="Spatafora J.W."/>
            <person name="Aimea M.C."/>
        </authorList>
    </citation>
    <scope>NUCLEOTIDE SEQUENCE [LARGE SCALE GENOMIC DNA]</scope>
    <source>
        <strain evidence="2 3">UBC 951</strain>
    </source>
</reference>
<protein>
    <submittedName>
        <fullName evidence="2">Uncharacterized protein</fullName>
    </submittedName>
</protein>